<dbReference type="InterPro" id="IPR018289">
    <property type="entry name" value="MULE_transposase_dom"/>
</dbReference>
<keyword evidence="1" id="KW-0539">Nucleus</keyword>
<proteinExistence type="inferred from homology"/>
<keyword evidence="1" id="KW-0862">Zinc</keyword>
<dbReference type="InterPro" id="IPR031052">
    <property type="entry name" value="FHY3/FAR1"/>
</dbReference>
<dbReference type="GO" id="GO:0005634">
    <property type="term" value="C:nucleus"/>
    <property type="evidence" value="ECO:0007669"/>
    <property type="project" value="UniProtKB-SubCell"/>
</dbReference>
<keyword evidence="1" id="KW-0479">Metal-binding</keyword>
<comment type="similarity">
    <text evidence="1">Belongs to the FHY3/FAR1 family.</text>
</comment>
<dbReference type="PANTHER" id="PTHR31669">
    <property type="entry name" value="PROTEIN FAR1-RELATED SEQUENCE 10-RELATED"/>
    <property type="match status" value="1"/>
</dbReference>
<organism evidence="3 4">
    <name type="scientific">Vigna mungo</name>
    <name type="common">Black gram</name>
    <name type="synonym">Phaseolus mungo</name>
    <dbReference type="NCBI Taxonomy" id="3915"/>
    <lineage>
        <taxon>Eukaryota</taxon>
        <taxon>Viridiplantae</taxon>
        <taxon>Streptophyta</taxon>
        <taxon>Embryophyta</taxon>
        <taxon>Tracheophyta</taxon>
        <taxon>Spermatophyta</taxon>
        <taxon>Magnoliopsida</taxon>
        <taxon>eudicotyledons</taxon>
        <taxon>Gunneridae</taxon>
        <taxon>Pentapetalae</taxon>
        <taxon>rosids</taxon>
        <taxon>fabids</taxon>
        <taxon>Fabales</taxon>
        <taxon>Fabaceae</taxon>
        <taxon>Papilionoideae</taxon>
        <taxon>50 kb inversion clade</taxon>
        <taxon>NPAAA clade</taxon>
        <taxon>indigoferoid/millettioid clade</taxon>
        <taxon>Phaseoleae</taxon>
        <taxon>Vigna</taxon>
    </lineage>
</organism>
<comment type="function">
    <text evidence="1">Putative transcription activator involved in regulating light control of development.</text>
</comment>
<reference evidence="3 4" key="1">
    <citation type="journal article" date="2023" name="Life. Sci Alliance">
        <title>Evolutionary insights into 3D genome organization and epigenetic landscape of Vigna mungo.</title>
        <authorList>
            <person name="Junaid A."/>
            <person name="Singh B."/>
            <person name="Bhatia S."/>
        </authorList>
    </citation>
    <scope>NUCLEOTIDE SEQUENCE [LARGE SCALE GENOMIC DNA]</scope>
    <source>
        <strain evidence="3">Urdbean</strain>
    </source>
</reference>
<evidence type="ECO:0000259" key="2">
    <source>
        <dbReference type="Pfam" id="PF10551"/>
    </source>
</evidence>
<dbReference type="GO" id="GO:0006355">
    <property type="term" value="P:regulation of DNA-templated transcription"/>
    <property type="evidence" value="ECO:0007669"/>
    <property type="project" value="UniProtKB-UniRule"/>
</dbReference>
<sequence>MANAIEEVFPKTKHRWCLWHIMKKIPEKFQGYKNYVDIKSDIKVRVYDYSSTIDFDIGWKELLQKHDLENNEWFCNLYDERHKWVPCYLKNHFWADMSTTQRSEGMNAFFDGFINSSTTLQQFVVLFVGIAYWFSVKKMYKMSPPNIFFAVGAKNIRRKHALIRTTYSSLHQEPKMQRYKSLCKKFYDIAEAACESEYASHELEKELNCLGKKFGVTSSLRNNIISEGGQLRYDNLVTDTPSTTCGSVLVRSPVAVKRRTNRLKSSVETISRKRKTASRKNTSTTTLQPNETTTCTVIETQEVLHYSTETQEVSQLSQVAPIRFMSLLSAVHNNFDNSQC</sequence>
<comment type="subcellular location">
    <subcellularLocation>
        <location evidence="1">Nucleus</location>
    </subcellularLocation>
</comment>
<feature type="domain" description="MULE transposase" evidence="2">
    <location>
        <begin position="1"/>
        <end position="24"/>
    </location>
</feature>
<evidence type="ECO:0000313" key="3">
    <source>
        <dbReference type="EMBL" id="WVY90475.1"/>
    </source>
</evidence>
<accession>A0AAQ3RG50</accession>
<dbReference type="AlphaFoldDB" id="A0AAQ3RG50"/>
<evidence type="ECO:0000313" key="4">
    <source>
        <dbReference type="Proteomes" id="UP001374535"/>
    </source>
</evidence>
<keyword evidence="1" id="KW-0863">Zinc-finger</keyword>
<dbReference type="Pfam" id="PF10551">
    <property type="entry name" value="MULE"/>
    <property type="match status" value="1"/>
</dbReference>
<name>A0AAQ3RG50_VIGMU</name>
<dbReference type="GO" id="GO:0008270">
    <property type="term" value="F:zinc ion binding"/>
    <property type="evidence" value="ECO:0007669"/>
    <property type="project" value="UniProtKB-UniRule"/>
</dbReference>
<protein>
    <recommendedName>
        <fullName evidence="1">Protein FAR1-RELATED SEQUENCE</fullName>
    </recommendedName>
</protein>
<evidence type="ECO:0000256" key="1">
    <source>
        <dbReference type="RuleBase" id="RU367018"/>
    </source>
</evidence>
<dbReference type="EMBL" id="CP144690">
    <property type="protein sequence ID" value="WVY90475.1"/>
    <property type="molecule type" value="Genomic_DNA"/>
</dbReference>
<keyword evidence="4" id="KW-1185">Reference proteome</keyword>
<dbReference type="PANTHER" id="PTHR31669:SF283">
    <property type="entry name" value="PROTEIN FAR1-RELATED SEQUENCE"/>
    <property type="match status" value="1"/>
</dbReference>
<gene>
    <name evidence="3" type="ORF">V8G54_035989</name>
</gene>
<dbReference type="Proteomes" id="UP001374535">
    <property type="component" value="Chromosome 11"/>
</dbReference>